<gene>
    <name evidence="3" type="ORF">EGW08_011922</name>
</gene>
<proteinExistence type="predicted"/>
<evidence type="ECO:0000313" key="3">
    <source>
        <dbReference type="EMBL" id="RUS80321.1"/>
    </source>
</evidence>
<evidence type="ECO:0000256" key="2">
    <source>
        <dbReference type="SAM" id="SignalP"/>
    </source>
</evidence>
<comment type="caution">
    <text evidence="3">The sequence shown here is derived from an EMBL/GenBank/DDBJ whole genome shotgun (WGS) entry which is preliminary data.</text>
</comment>
<accession>A0A3S0ZL70</accession>
<feature type="signal peptide" evidence="2">
    <location>
        <begin position="1"/>
        <end position="19"/>
    </location>
</feature>
<dbReference type="Proteomes" id="UP000271974">
    <property type="component" value="Unassembled WGS sequence"/>
</dbReference>
<evidence type="ECO:0000256" key="1">
    <source>
        <dbReference type="SAM" id="Phobius"/>
    </source>
</evidence>
<keyword evidence="2" id="KW-0732">Signal</keyword>
<sequence length="127" mass="12992">MKGLFIMVLALALFAIAYAGGACLTNGDCAGLPTFKHAGITSCCPGEGTLTGPAVTCSVKAPIRRIIMKGLFIMVLALTLFAIAYAGGACLTNGDCAGLPTFKHACITSCCPGEGFYMIKDGNCICL</sequence>
<dbReference type="PROSITE" id="PS51257">
    <property type="entry name" value="PROKAR_LIPOPROTEIN"/>
    <property type="match status" value="1"/>
</dbReference>
<dbReference type="AlphaFoldDB" id="A0A3S0ZL70"/>
<feature type="chain" id="PRO_5018695999" evidence="2">
    <location>
        <begin position="20"/>
        <end position="127"/>
    </location>
</feature>
<dbReference type="EMBL" id="RQTK01000399">
    <property type="protein sequence ID" value="RUS80321.1"/>
    <property type="molecule type" value="Genomic_DNA"/>
</dbReference>
<evidence type="ECO:0000313" key="4">
    <source>
        <dbReference type="Proteomes" id="UP000271974"/>
    </source>
</evidence>
<name>A0A3S0ZL70_ELYCH</name>
<keyword evidence="1" id="KW-0472">Membrane</keyword>
<protein>
    <submittedName>
        <fullName evidence="3">Uncharacterized protein</fullName>
    </submittedName>
</protein>
<keyword evidence="1" id="KW-1133">Transmembrane helix</keyword>
<organism evidence="3 4">
    <name type="scientific">Elysia chlorotica</name>
    <name type="common">Eastern emerald elysia</name>
    <name type="synonym">Sea slug</name>
    <dbReference type="NCBI Taxonomy" id="188477"/>
    <lineage>
        <taxon>Eukaryota</taxon>
        <taxon>Metazoa</taxon>
        <taxon>Spiralia</taxon>
        <taxon>Lophotrochozoa</taxon>
        <taxon>Mollusca</taxon>
        <taxon>Gastropoda</taxon>
        <taxon>Heterobranchia</taxon>
        <taxon>Euthyneura</taxon>
        <taxon>Panpulmonata</taxon>
        <taxon>Sacoglossa</taxon>
        <taxon>Placobranchoidea</taxon>
        <taxon>Plakobranchidae</taxon>
        <taxon>Elysia</taxon>
    </lineage>
</organism>
<reference evidence="3 4" key="1">
    <citation type="submission" date="2019-01" db="EMBL/GenBank/DDBJ databases">
        <title>A draft genome assembly of the solar-powered sea slug Elysia chlorotica.</title>
        <authorList>
            <person name="Cai H."/>
            <person name="Li Q."/>
            <person name="Fang X."/>
            <person name="Li J."/>
            <person name="Curtis N.E."/>
            <person name="Altenburger A."/>
            <person name="Shibata T."/>
            <person name="Feng M."/>
            <person name="Maeda T."/>
            <person name="Schwartz J.A."/>
            <person name="Shigenobu S."/>
            <person name="Lundholm N."/>
            <person name="Nishiyama T."/>
            <person name="Yang H."/>
            <person name="Hasebe M."/>
            <person name="Li S."/>
            <person name="Pierce S.K."/>
            <person name="Wang J."/>
        </authorList>
    </citation>
    <scope>NUCLEOTIDE SEQUENCE [LARGE SCALE GENOMIC DNA]</scope>
    <source>
        <strain evidence="3">EC2010</strain>
        <tissue evidence="3">Whole organism of an adult</tissue>
    </source>
</reference>
<keyword evidence="4" id="KW-1185">Reference proteome</keyword>
<keyword evidence="1" id="KW-0812">Transmembrane</keyword>
<feature type="transmembrane region" description="Helical" evidence="1">
    <location>
        <begin position="66"/>
        <end position="86"/>
    </location>
</feature>